<evidence type="ECO:0000256" key="7">
    <source>
        <dbReference type="ARBA" id="ARBA00023242"/>
    </source>
</evidence>
<keyword evidence="7 9" id="KW-0539">Nucleus</keyword>
<dbReference type="Proteomes" id="UP000243670">
    <property type="component" value="Nucleomorph 2"/>
</dbReference>
<accession>A0A060DAR7</accession>
<evidence type="ECO:0000313" key="10">
    <source>
        <dbReference type="EMBL" id="AIB09767.1"/>
    </source>
</evidence>
<geneLocation type="nucleomorph" evidence="10"/>
<dbReference type="CDD" id="cd22912">
    <property type="entry name" value="HFD_H4"/>
    <property type="match status" value="1"/>
</dbReference>
<comment type="subunit">
    <text evidence="4 9">The nucleosome is a histone octamer containing two molecules each of H2A, H2B, H3 and H4 assembled in one H3-H4 heterotetramer and two H2A-H2B heterodimers. The octamer wraps approximately 147 bp of DNA.</text>
</comment>
<evidence type="ECO:0000256" key="9">
    <source>
        <dbReference type="RuleBase" id="RU000528"/>
    </source>
</evidence>
<dbReference type="GO" id="GO:0003677">
    <property type="term" value="F:DNA binding"/>
    <property type="evidence" value="ECO:0007669"/>
    <property type="project" value="UniProtKB-KW"/>
</dbReference>
<dbReference type="EMBL" id="CP006628">
    <property type="protein sequence ID" value="AIB09767.1"/>
    <property type="molecule type" value="Genomic_DNA"/>
</dbReference>
<keyword evidence="6 9" id="KW-0238">DNA-binding</keyword>
<dbReference type="InterPro" id="IPR009072">
    <property type="entry name" value="Histone-fold"/>
</dbReference>
<dbReference type="InterPro" id="IPR001951">
    <property type="entry name" value="Histone_H4"/>
</dbReference>
<evidence type="ECO:0000313" key="11">
    <source>
        <dbReference type="Proteomes" id="UP000243670"/>
    </source>
</evidence>
<sequence>MSRLIMNYSNKHKKDTNDIMLSKKIFQQKSLLRIIRRSGIKRISRSVYIELNSIIKKFLLKIVKDTLIVCIYNHRKIITASDVIFSLKRNGQNIYGGL</sequence>
<dbReference type="Gene3D" id="1.10.20.10">
    <property type="entry name" value="Histone, subunit A"/>
    <property type="match status" value="1"/>
</dbReference>
<evidence type="ECO:0000256" key="6">
    <source>
        <dbReference type="ARBA" id="ARBA00023125"/>
    </source>
</evidence>
<dbReference type="SUPFAM" id="SSF47113">
    <property type="entry name" value="Histone-fold"/>
    <property type="match status" value="1"/>
</dbReference>
<dbReference type="PRINTS" id="PR00623">
    <property type="entry name" value="HISTONEH4"/>
</dbReference>
<evidence type="ECO:0000256" key="3">
    <source>
        <dbReference type="ARBA" id="ARBA00006564"/>
    </source>
</evidence>
<evidence type="ECO:0000256" key="1">
    <source>
        <dbReference type="ARBA" id="ARBA00004123"/>
    </source>
</evidence>
<proteinExistence type="inferred from homology"/>
<evidence type="ECO:0000256" key="4">
    <source>
        <dbReference type="ARBA" id="ARBA00011538"/>
    </source>
</evidence>
<dbReference type="GO" id="GO:0046982">
    <property type="term" value="F:protein heterodimerization activity"/>
    <property type="evidence" value="ECO:0007669"/>
    <property type="project" value="InterPro"/>
</dbReference>
<keyword evidence="10" id="KW-0542">Nucleomorph</keyword>
<protein>
    <recommendedName>
        <fullName evidence="9">Histone H4</fullName>
    </recommendedName>
</protein>
<evidence type="ECO:0000256" key="2">
    <source>
        <dbReference type="ARBA" id="ARBA00004286"/>
    </source>
</evidence>
<comment type="function">
    <text evidence="9">Core component of nucleosome. Nucleosomes wrap and compact DNA into chromatin, limiting DNA accessibility to the cellular machineries which require DNA as a template. Histones thereby play a central role in transcription regulation, DNA repair, DNA replication and chromosomal stability. DNA accessibility is regulated via a complex set of post-translational modifications of histones, also called histone code, and nucleosome remodeling.</text>
</comment>
<evidence type="ECO:0000256" key="8">
    <source>
        <dbReference type="ARBA" id="ARBA00023269"/>
    </source>
</evidence>
<keyword evidence="8 9" id="KW-0544">Nucleosome core</keyword>
<dbReference type="AlphaFoldDB" id="A0A060DAR7"/>
<dbReference type="PANTHER" id="PTHR10484">
    <property type="entry name" value="HISTONE H4"/>
    <property type="match status" value="1"/>
</dbReference>
<gene>
    <name evidence="10" type="primary">H4</name>
    <name evidence="10" type="ORF">M951_chr264</name>
</gene>
<keyword evidence="5 9" id="KW-0158">Chromosome</keyword>
<organism evidence="10 11">
    <name type="scientific">Lotharella oceanica</name>
    <dbReference type="NCBI Taxonomy" id="641309"/>
    <lineage>
        <taxon>Eukaryota</taxon>
        <taxon>Sar</taxon>
        <taxon>Rhizaria</taxon>
        <taxon>Cercozoa</taxon>
        <taxon>Chlorarachniophyceae</taxon>
        <taxon>Lotharella</taxon>
    </lineage>
</organism>
<name>A0A060DAR7_9EUKA</name>
<dbReference type="SMART" id="SM00417">
    <property type="entry name" value="H4"/>
    <property type="match status" value="1"/>
</dbReference>
<comment type="subcellular location">
    <subcellularLocation>
        <location evidence="2">Chromosome</location>
    </subcellularLocation>
    <subcellularLocation>
        <location evidence="1">Nucleus</location>
    </subcellularLocation>
</comment>
<reference evidence="10 11" key="1">
    <citation type="journal article" date="2014" name="BMC Genomics">
        <title>Nucleomorph and plastid genome sequences of the chlorarachniophyte Lotharella oceanica: convergent reductive evolution and frequent recombination in nucleomorph-bearing algae.</title>
        <authorList>
            <person name="Tanifuji G."/>
            <person name="Onodera N.T."/>
            <person name="Brown M.W."/>
            <person name="Curtis B.A."/>
            <person name="Roger A.J."/>
            <person name="Ka-Shu Wong G."/>
            <person name="Melkonian M."/>
            <person name="Archibald J.M."/>
        </authorList>
    </citation>
    <scope>NUCLEOTIDE SEQUENCE [LARGE SCALE GENOMIC DNA]</scope>
    <source>
        <strain evidence="10 11">CCMP622</strain>
    </source>
</reference>
<evidence type="ECO:0000256" key="5">
    <source>
        <dbReference type="ARBA" id="ARBA00022454"/>
    </source>
</evidence>
<comment type="similarity">
    <text evidence="3 9">Belongs to the histone H4 family.</text>
</comment>
<dbReference type="GO" id="GO:0000786">
    <property type="term" value="C:nucleosome"/>
    <property type="evidence" value="ECO:0007669"/>
    <property type="project" value="UniProtKB-KW"/>
</dbReference>
<dbReference type="GO" id="GO:0030527">
    <property type="term" value="F:structural constituent of chromatin"/>
    <property type="evidence" value="ECO:0007669"/>
    <property type="project" value="InterPro"/>
</dbReference>
<dbReference type="GO" id="GO:0005634">
    <property type="term" value="C:nucleus"/>
    <property type="evidence" value="ECO:0007669"/>
    <property type="project" value="UniProtKB-SubCell"/>
</dbReference>